<organism evidence="2 3">
    <name type="scientific">Methylacidimicrobium tartarophylax</name>
    <dbReference type="NCBI Taxonomy" id="1041768"/>
    <lineage>
        <taxon>Bacteria</taxon>
        <taxon>Pseudomonadati</taxon>
        <taxon>Verrucomicrobiota</taxon>
        <taxon>Methylacidimicrobium</taxon>
    </lineage>
</organism>
<accession>A0A5E6MAI7</accession>
<dbReference type="EMBL" id="CABFVA020000020">
    <property type="protein sequence ID" value="VVM05323.1"/>
    <property type="molecule type" value="Genomic_DNA"/>
</dbReference>
<gene>
    <name evidence="2" type="ORF">MAMT_00583</name>
</gene>
<dbReference type="InterPro" id="IPR014995">
    <property type="entry name" value="DUF1844"/>
</dbReference>
<sequence>MEHSLSDEEVQARFARHLQMQIEHVLVLLGRIPLPGMEAMEPRLPEARELIDHLEALEVKTRGNLQPHEQTFLGTALTELRLAYVEASQGRGRAPAASAPQSSEPFRAGAAVPTPGGSIASPQEPSGSEETKKKFFKSYG</sequence>
<dbReference type="OrthoDB" id="195282at2"/>
<dbReference type="Pfam" id="PF08899">
    <property type="entry name" value="DUF1844"/>
    <property type="match status" value="1"/>
</dbReference>
<dbReference type="Proteomes" id="UP000334923">
    <property type="component" value="Unassembled WGS sequence"/>
</dbReference>
<dbReference type="RefSeq" id="WP_142659463.1">
    <property type="nucleotide sequence ID" value="NZ_CABFVA020000020.1"/>
</dbReference>
<evidence type="ECO:0000313" key="2">
    <source>
        <dbReference type="EMBL" id="VVM05323.1"/>
    </source>
</evidence>
<dbReference type="AlphaFoldDB" id="A0A5E6MAI7"/>
<evidence type="ECO:0000256" key="1">
    <source>
        <dbReference type="SAM" id="MobiDB-lite"/>
    </source>
</evidence>
<evidence type="ECO:0000313" key="3">
    <source>
        <dbReference type="Proteomes" id="UP000334923"/>
    </source>
</evidence>
<name>A0A5E6MAI7_9BACT</name>
<protein>
    <recommendedName>
        <fullName evidence="4">DUF1844 domain-containing protein</fullName>
    </recommendedName>
</protein>
<keyword evidence="3" id="KW-1185">Reference proteome</keyword>
<reference evidence="2 3" key="1">
    <citation type="submission" date="2019-09" db="EMBL/GenBank/DDBJ databases">
        <authorList>
            <person name="Cremers G."/>
        </authorList>
    </citation>
    <scope>NUCLEOTIDE SEQUENCE [LARGE SCALE GENOMIC DNA]</scope>
    <source>
        <strain evidence="2">4A</strain>
    </source>
</reference>
<feature type="compositionally biased region" description="Low complexity" evidence="1">
    <location>
        <begin position="88"/>
        <end position="103"/>
    </location>
</feature>
<evidence type="ECO:0008006" key="4">
    <source>
        <dbReference type="Google" id="ProtNLM"/>
    </source>
</evidence>
<proteinExistence type="predicted"/>
<feature type="region of interest" description="Disordered" evidence="1">
    <location>
        <begin position="88"/>
        <end position="140"/>
    </location>
</feature>